<dbReference type="Gene3D" id="2.40.160.10">
    <property type="entry name" value="Porin"/>
    <property type="match status" value="1"/>
</dbReference>
<evidence type="ECO:0000256" key="1">
    <source>
        <dbReference type="SAM" id="SignalP"/>
    </source>
</evidence>
<reference evidence="3" key="1">
    <citation type="journal article" date="2019" name="Int. J. Syst. Evol. Microbiol.">
        <title>Halobacteriovorax valvorus sp. nov., a novel prokaryotic predator isolated from coastal seawater of China.</title>
        <authorList>
            <person name="Chen M.-X."/>
        </authorList>
    </citation>
    <scope>NUCLEOTIDE SEQUENCE [LARGE SCALE GENOMIC DNA]</scope>
    <source>
        <strain evidence="3">BL9</strain>
    </source>
</reference>
<protein>
    <recommendedName>
        <fullName evidence="4">Zinc-regulated TonB-dependent outer membrane receptor</fullName>
    </recommendedName>
</protein>
<comment type="caution">
    <text evidence="2">The sequence shown here is derived from an EMBL/GenBank/DDBJ whole genome shotgun (WGS) entry which is preliminary data.</text>
</comment>
<dbReference type="EMBL" id="QDKL01000002">
    <property type="protein sequence ID" value="RZF21484.1"/>
    <property type="molecule type" value="Genomic_DNA"/>
</dbReference>
<evidence type="ECO:0008006" key="4">
    <source>
        <dbReference type="Google" id="ProtNLM"/>
    </source>
</evidence>
<dbReference type="RefSeq" id="WP_115360914.1">
    <property type="nucleotide sequence ID" value="NZ_QDKL01000002.1"/>
</dbReference>
<feature type="signal peptide" evidence="1">
    <location>
        <begin position="1"/>
        <end position="19"/>
    </location>
</feature>
<organism evidence="2 3">
    <name type="scientific">Halobacteriovorax vibrionivorans</name>
    <dbReference type="NCBI Taxonomy" id="2152716"/>
    <lineage>
        <taxon>Bacteria</taxon>
        <taxon>Pseudomonadati</taxon>
        <taxon>Bdellovibrionota</taxon>
        <taxon>Bacteriovoracia</taxon>
        <taxon>Bacteriovoracales</taxon>
        <taxon>Halobacteriovoraceae</taxon>
        <taxon>Halobacteriovorax</taxon>
    </lineage>
</organism>
<evidence type="ECO:0000313" key="3">
    <source>
        <dbReference type="Proteomes" id="UP000443582"/>
    </source>
</evidence>
<feature type="chain" id="PRO_5046445642" description="Zinc-regulated TonB-dependent outer membrane receptor" evidence="1">
    <location>
        <begin position="20"/>
        <end position="362"/>
    </location>
</feature>
<accession>A0ABY0IG41</accession>
<name>A0ABY0IG41_9BACT</name>
<sequence length="362" mass="41008">MKNYIITSLLTLGALSASAQSTSLSDTSRGNGFNPSIGLNALTLYKNSARDNDHDGFQLQEAEIQFSADVDAYFRAEATFAIHPEHEEEEEAGHEGHGYAFEPEEIFAETISIPDVTVKIGKFYTQFGKYNMVHTHAQPFIYRGVVQEYMFGEEGLNEVGVGVSTMLPLPWFSDLTVQFIQPSNEELFHEDPHSIATVANLKNLWDLSESLTLEWGLSGLYYNHRSLPTELRNRTTVLGSDLTFKWKPVKKGKYSSFVWSTEFIHKDIQGENELKNGGVSTFFRYQLAQRWYAQSQYEYLGLFADESLTDTNVYTGLIAFVPTEFSSLRVQYDDIHDGEDRPEKRVSLQLSFSIGAHPAHVY</sequence>
<keyword evidence="1" id="KW-0732">Signal</keyword>
<dbReference type="InterPro" id="IPR023614">
    <property type="entry name" value="Porin_dom_sf"/>
</dbReference>
<evidence type="ECO:0000313" key="2">
    <source>
        <dbReference type="EMBL" id="RZF21484.1"/>
    </source>
</evidence>
<proteinExistence type="predicted"/>
<keyword evidence="3" id="KW-1185">Reference proteome</keyword>
<gene>
    <name evidence="2" type="ORF">DAY19_07290</name>
</gene>
<dbReference type="Proteomes" id="UP000443582">
    <property type="component" value="Unassembled WGS sequence"/>
</dbReference>